<dbReference type="InterPro" id="IPR010667">
    <property type="entry name" value="Phage_T4_Gp19"/>
</dbReference>
<dbReference type="GO" id="GO:0005198">
    <property type="term" value="F:structural molecule activity"/>
    <property type="evidence" value="ECO:0007669"/>
    <property type="project" value="InterPro"/>
</dbReference>
<accession>A0AA96X0U4</accession>
<proteinExistence type="predicted"/>
<reference evidence="1" key="1">
    <citation type="journal article" date="2023" name="Plants (Basel)">
        <title>Genomic Analysis of Leptolyngbya boryana CZ1 Reveals Efficient Carbon Fixation Modules.</title>
        <authorList>
            <person name="Bai X."/>
            <person name="Wang H."/>
            <person name="Cheng W."/>
            <person name="Wang J."/>
            <person name="Ma M."/>
            <person name="Hu H."/>
            <person name="Song Z."/>
            <person name="Ma H."/>
            <person name="Fan Y."/>
            <person name="Du C."/>
            <person name="Xu J."/>
        </authorList>
    </citation>
    <scope>NUCLEOTIDE SEQUENCE</scope>
    <source>
        <strain evidence="1">CZ1</strain>
    </source>
</reference>
<dbReference type="PANTHER" id="PTHR38009">
    <property type="entry name" value="CONSERVED HYPOTHETICAL PHAGE TAIL PROTEIN"/>
    <property type="match status" value="1"/>
</dbReference>
<evidence type="ECO:0000313" key="1">
    <source>
        <dbReference type="EMBL" id="WNZ43445.1"/>
    </source>
</evidence>
<protein>
    <submittedName>
        <fullName evidence="1">Phage tail protein</fullName>
    </submittedName>
</protein>
<dbReference type="RefSeq" id="WP_190653743.1">
    <property type="nucleotide sequence ID" value="NZ_CP130144.1"/>
</dbReference>
<sequence length="167" mass="18285">MADTIELLSSDSFSVELTDIKNLIVKEVSGMQVDISPSGADNSIGSGPKGKALVLSTPSQPKYGSVKLILVPGKHQQGDDEKLWKWYSDCASKSNLGESSKARDQRKDMSVNVYYSGTEAKVGILYEFQGVLPSSFDVPARDAGSSELETWTLELQYERLKFSIKDP</sequence>
<dbReference type="Pfam" id="PF06841">
    <property type="entry name" value="Phage_T4_gp19"/>
    <property type="match status" value="1"/>
</dbReference>
<dbReference type="PANTHER" id="PTHR38009:SF1">
    <property type="entry name" value="CONSERVED HYPOTHETICAL PHAGE TAIL PROTEIN"/>
    <property type="match status" value="1"/>
</dbReference>
<dbReference type="AlphaFoldDB" id="A0AA96X0U4"/>
<name>A0AA96X0U4_LEPBY</name>
<dbReference type="InterPro" id="IPR011747">
    <property type="entry name" value="CHP02241"/>
</dbReference>
<reference evidence="1" key="2">
    <citation type="submission" date="2023-07" db="EMBL/GenBank/DDBJ databases">
        <authorList>
            <person name="Bai X.-H."/>
            <person name="Wang H.-H."/>
            <person name="Wang J."/>
            <person name="Ma M.-Y."/>
            <person name="Hu H.-H."/>
            <person name="Song Z.-L."/>
            <person name="Ma H.-G."/>
            <person name="Fan Y."/>
            <person name="Du C.-Y."/>
            <person name="Xu J.-C."/>
        </authorList>
    </citation>
    <scope>NUCLEOTIDE SEQUENCE</scope>
    <source>
        <strain evidence="1">CZ1</strain>
    </source>
</reference>
<dbReference type="EMBL" id="CP130144">
    <property type="protein sequence ID" value="WNZ43445.1"/>
    <property type="molecule type" value="Genomic_DNA"/>
</dbReference>
<gene>
    <name evidence="1" type="ORF">Q2T42_16500</name>
</gene>
<organism evidence="1">
    <name type="scientific">Leptolyngbya boryana CZ1</name>
    <dbReference type="NCBI Taxonomy" id="3060204"/>
    <lineage>
        <taxon>Bacteria</taxon>
        <taxon>Bacillati</taxon>
        <taxon>Cyanobacteriota</taxon>
        <taxon>Cyanophyceae</taxon>
        <taxon>Leptolyngbyales</taxon>
        <taxon>Leptolyngbyaceae</taxon>
        <taxon>Leptolyngbya group</taxon>
        <taxon>Leptolyngbya</taxon>
    </lineage>
</organism>